<protein>
    <submittedName>
        <fullName evidence="2">Uncharacterized protein</fullName>
    </submittedName>
</protein>
<proteinExistence type="predicted"/>
<reference evidence="2 3" key="1">
    <citation type="submission" date="2014-08" db="EMBL/GenBank/DDBJ databases">
        <title>Complete genome sequence of Corynebacterium aquilae S-613T(T) (=DSM 44791(T)), isolated from the choana of a healthy golden eagle.</title>
        <authorList>
            <person name="Ruckert C."/>
            <person name="Albersmeier A."/>
            <person name="Winkler A."/>
            <person name="Kalinowski J."/>
        </authorList>
    </citation>
    <scope>NUCLEOTIDE SEQUENCE [LARGE SCALE GENOMIC DNA]</scope>
    <source>
        <strain evidence="2 3">S-613</strain>
    </source>
</reference>
<dbReference type="OrthoDB" id="4404008at2"/>
<gene>
    <name evidence="2" type="ORF">CAQU_02750</name>
</gene>
<name>A0A1L7CE98_9CORY</name>
<organism evidence="2 3">
    <name type="scientific">Corynebacterium aquilae DSM 44791</name>
    <dbReference type="NCBI Taxonomy" id="1431546"/>
    <lineage>
        <taxon>Bacteria</taxon>
        <taxon>Bacillati</taxon>
        <taxon>Actinomycetota</taxon>
        <taxon>Actinomycetes</taxon>
        <taxon>Mycobacteriales</taxon>
        <taxon>Corynebacteriaceae</taxon>
        <taxon>Corynebacterium</taxon>
    </lineage>
</organism>
<accession>A0A1L7CE98</accession>
<evidence type="ECO:0000313" key="2">
    <source>
        <dbReference type="EMBL" id="APT84166.1"/>
    </source>
</evidence>
<keyword evidence="1" id="KW-0472">Membrane</keyword>
<dbReference type="KEGG" id="caqu:CAQU_02750"/>
<feature type="transmembrane region" description="Helical" evidence="1">
    <location>
        <begin position="170"/>
        <end position="187"/>
    </location>
</feature>
<evidence type="ECO:0000313" key="3">
    <source>
        <dbReference type="Proteomes" id="UP000185478"/>
    </source>
</evidence>
<feature type="transmembrane region" description="Helical" evidence="1">
    <location>
        <begin position="6"/>
        <end position="24"/>
    </location>
</feature>
<feature type="transmembrane region" description="Helical" evidence="1">
    <location>
        <begin position="36"/>
        <end position="64"/>
    </location>
</feature>
<feature type="transmembrane region" description="Helical" evidence="1">
    <location>
        <begin position="84"/>
        <end position="102"/>
    </location>
</feature>
<keyword evidence="1" id="KW-0812">Transmembrane</keyword>
<dbReference type="RefSeq" id="WP_075724981.1">
    <property type="nucleotide sequence ID" value="NZ_CP009245.1"/>
</dbReference>
<dbReference type="EMBL" id="CP009245">
    <property type="protein sequence ID" value="APT84166.1"/>
    <property type="molecule type" value="Genomic_DNA"/>
</dbReference>
<sequence length="207" mass="22900">MATLFNLLAALFVVTFVGILIKPRGGTRGPILVLKVFAQLLLTAAECILFILLIISIIGTTFWIFYLTTDTGPDPDLSFSPDTVMLPTLAVLAITGASAAWAHRHLTRIWPALQPSEEETEMAEYVIQWSTIYLTVYQLLFQTLSDSARALADSEGIKVIIDTALNPNNINLIIMPLLFSVWMALAIEKLHKNFPTNSEELPTLTQP</sequence>
<keyword evidence="3" id="KW-1185">Reference proteome</keyword>
<evidence type="ECO:0000256" key="1">
    <source>
        <dbReference type="SAM" id="Phobius"/>
    </source>
</evidence>
<dbReference type="STRING" id="1431546.CAQU_02750"/>
<keyword evidence="1" id="KW-1133">Transmembrane helix</keyword>
<dbReference type="Proteomes" id="UP000185478">
    <property type="component" value="Chromosome"/>
</dbReference>
<dbReference type="AlphaFoldDB" id="A0A1L7CE98"/>